<protein>
    <submittedName>
        <fullName evidence="6">LysR family transcriptional regulator</fullName>
    </submittedName>
</protein>
<dbReference type="InterPro" id="IPR036390">
    <property type="entry name" value="WH_DNA-bd_sf"/>
</dbReference>
<dbReference type="InterPro" id="IPR005119">
    <property type="entry name" value="LysR_subst-bd"/>
</dbReference>
<evidence type="ECO:0000256" key="3">
    <source>
        <dbReference type="ARBA" id="ARBA00023125"/>
    </source>
</evidence>
<keyword evidence="7" id="KW-1185">Reference proteome</keyword>
<evidence type="ECO:0000256" key="2">
    <source>
        <dbReference type="ARBA" id="ARBA00023015"/>
    </source>
</evidence>
<dbReference type="RefSeq" id="WP_163461112.1">
    <property type="nucleotide sequence ID" value="NZ_JAAAMG010000002.1"/>
</dbReference>
<feature type="domain" description="HTH lysR-type" evidence="5">
    <location>
        <begin position="11"/>
        <end position="68"/>
    </location>
</feature>
<dbReference type="PROSITE" id="PS50931">
    <property type="entry name" value="HTH_LYSR"/>
    <property type="match status" value="1"/>
</dbReference>
<dbReference type="Proteomes" id="UP000469011">
    <property type="component" value="Unassembled WGS sequence"/>
</dbReference>
<dbReference type="Pfam" id="PF00126">
    <property type="entry name" value="HTH_1"/>
    <property type="match status" value="1"/>
</dbReference>
<evidence type="ECO:0000256" key="4">
    <source>
        <dbReference type="ARBA" id="ARBA00023163"/>
    </source>
</evidence>
<proteinExistence type="inferred from homology"/>
<evidence type="ECO:0000313" key="7">
    <source>
        <dbReference type="Proteomes" id="UP000469011"/>
    </source>
</evidence>
<evidence type="ECO:0000313" key="6">
    <source>
        <dbReference type="EMBL" id="NDW03482.1"/>
    </source>
</evidence>
<reference evidence="6 7" key="1">
    <citation type="submission" date="2020-01" db="EMBL/GenBank/DDBJ databases">
        <title>Jiella pacifica sp. nov.</title>
        <authorList>
            <person name="Xue Z."/>
            <person name="Zhu S."/>
            <person name="Chen J."/>
            <person name="Yang J."/>
        </authorList>
    </citation>
    <scope>NUCLEOTIDE SEQUENCE [LARGE SCALE GENOMIC DNA]</scope>
    <source>
        <strain evidence="6 7">40Bstr34</strain>
    </source>
</reference>
<dbReference type="GO" id="GO:0003677">
    <property type="term" value="F:DNA binding"/>
    <property type="evidence" value="ECO:0007669"/>
    <property type="project" value="UniProtKB-KW"/>
</dbReference>
<keyword evidence="3" id="KW-0238">DNA-binding</keyword>
<dbReference type="GO" id="GO:0003700">
    <property type="term" value="F:DNA-binding transcription factor activity"/>
    <property type="evidence" value="ECO:0007669"/>
    <property type="project" value="InterPro"/>
</dbReference>
<organism evidence="6 7">
    <name type="scientific">Jiella pacifica</name>
    <dbReference type="NCBI Taxonomy" id="2696469"/>
    <lineage>
        <taxon>Bacteria</taxon>
        <taxon>Pseudomonadati</taxon>
        <taxon>Pseudomonadota</taxon>
        <taxon>Alphaproteobacteria</taxon>
        <taxon>Hyphomicrobiales</taxon>
        <taxon>Aurantimonadaceae</taxon>
        <taxon>Jiella</taxon>
    </lineage>
</organism>
<comment type="caution">
    <text evidence="6">The sequence shown here is derived from an EMBL/GenBank/DDBJ whole genome shotgun (WGS) entry which is preliminary data.</text>
</comment>
<dbReference type="Gene3D" id="3.40.190.10">
    <property type="entry name" value="Periplasmic binding protein-like II"/>
    <property type="match status" value="2"/>
</dbReference>
<dbReference type="AlphaFoldDB" id="A0A6N9SYR1"/>
<dbReference type="Pfam" id="PF03466">
    <property type="entry name" value="LysR_substrate"/>
    <property type="match status" value="1"/>
</dbReference>
<dbReference type="Gene3D" id="1.10.10.10">
    <property type="entry name" value="Winged helix-like DNA-binding domain superfamily/Winged helix DNA-binding domain"/>
    <property type="match status" value="1"/>
</dbReference>
<dbReference type="InterPro" id="IPR000847">
    <property type="entry name" value="LysR_HTH_N"/>
</dbReference>
<name>A0A6N9SYR1_9HYPH</name>
<dbReference type="FunFam" id="1.10.10.10:FF:000001">
    <property type="entry name" value="LysR family transcriptional regulator"/>
    <property type="match status" value="1"/>
</dbReference>
<dbReference type="SUPFAM" id="SSF46785">
    <property type="entry name" value="Winged helix' DNA-binding domain"/>
    <property type="match status" value="1"/>
</dbReference>
<dbReference type="InterPro" id="IPR050176">
    <property type="entry name" value="LTTR"/>
</dbReference>
<keyword evidence="4" id="KW-0804">Transcription</keyword>
<evidence type="ECO:0000259" key="5">
    <source>
        <dbReference type="PROSITE" id="PS50931"/>
    </source>
</evidence>
<sequence>MNQMAPIVTNLDIDLARTFVAICETGNFTRAAERVFRSPSAVSLQVKKLEDLLDRPLFRRETRSVELTSDGEYMLGFARKMLKLNDDVLSHFRRPVMEGRVRFGAPNDSGVFAVPEILKRFASTHPHVEVEVRLDTSAELRRRCVARELDVALFTCEEGGSLPVREVHTEMLVWVGLKNGCAVTRDPLPLALAEHGCFWRSLALEALDRAGLDYRIAYSSEQCQAQIAAVEADLAIAALPASVLSPRLVRLDGPGGLPPLGTYRVDMMTREEAGPVAAALAEHIAESFREHAGQGVRLFA</sequence>
<dbReference type="EMBL" id="JAAAMG010000002">
    <property type="protein sequence ID" value="NDW03482.1"/>
    <property type="molecule type" value="Genomic_DNA"/>
</dbReference>
<keyword evidence="2" id="KW-0805">Transcription regulation</keyword>
<evidence type="ECO:0000256" key="1">
    <source>
        <dbReference type="ARBA" id="ARBA00009437"/>
    </source>
</evidence>
<dbReference type="SUPFAM" id="SSF53850">
    <property type="entry name" value="Periplasmic binding protein-like II"/>
    <property type="match status" value="1"/>
</dbReference>
<dbReference type="InterPro" id="IPR036388">
    <property type="entry name" value="WH-like_DNA-bd_sf"/>
</dbReference>
<dbReference type="PANTHER" id="PTHR30579">
    <property type="entry name" value="TRANSCRIPTIONAL REGULATOR"/>
    <property type="match status" value="1"/>
</dbReference>
<accession>A0A6N9SYR1</accession>
<comment type="similarity">
    <text evidence="1">Belongs to the LysR transcriptional regulatory family.</text>
</comment>
<dbReference type="PANTHER" id="PTHR30579:SF7">
    <property type="entry name" value="HTH-TYPE TRANSCRIPTIONAL REGULATOR LRHA-RELATED"/>
    <property type="match status" value="1"/>
</dbReference>
<gene>
    <name evidence="6" type="ORF">GTK09_03500</name>
</gene>